<evidence type="ECO:0000256" key="4">
    <source>
        <dbReference type="ARBA" id="ARBA00023002"/>
    </source>
</evidence>
<dbReference type="PANTHER" id="PTHR13789:SF147">
    <property type="entry name" value="PUTATIVE (AFU_ORTHOLOGUE AFUA_2G01950)-RELATED"/>
    <property type="match status" value="1"/>
</dbReference>
<name>A0AAD6HNR6_9EURO</name>
<dbReference type="InterPro" id="IPR036188">
    <property type="entry name" value="FAD/NAD-bd_sf"/>
</dbReference>
<evidence type="ECO:0000256" key="2">
    <source>
        <dbReference type="ARBA" id="ARBA00022630"/>
    </source>
</evidence>
<dbReference type="Proteomes" id="UP001215712">
    <property type="component" value="Unassembled WGS sequence"/>
</dbReference>
<evidence type="ECO:0000259" key="6">
    <source>
        <dbReference type="Pfam" id="PF01494"/>
    </source>
</evidence>
<dbReference type="PRINTS" id="PR00420">
    <property type="entry name" value="RNGMNOXGNASE"/>
</dbReference>
<keyword evidence="8" id="KW-1185">Reference proteome</keyword>
<organism evidence="7 8">
    <name type="scientific">Penicillium malachiteum</name>
    <dbReference type="NCBI Taxonomy" id="1324776"/>
    <lineage>
        <taxon>Eukaryota</taxon>
        <taxon>Fungi</taxon>
        <taxon>Dikarya</taxon>
        <taxon>Ascomycota</taxon>
        <taxon>Pezizomycotina</taxon>
        <taxon>Eurotiomycetes</taxon>
        <taxon>Eurotiomycetidae</taxon>
        <taxon>Eurotiales</taxon>
        <taxon>Aspergillaceae</taxon>
        <taxon>Penicillium</taxon>
    </lineage>
</organism>
<feature type="domain" description="FAD-binding" evidence="6">
    <location>
        <begin position="10"/>
        <end position="352"/>
    </location>
</feature>
<keyword evidence="5" id="KW-0503">Monooxygenase</keyword>
<keyword evidence="4" id="KW-0560">Oxidoreductase</keyword>
<sequence length="422" mass="46902">MSESAPSRNILIVGAGLGGLCASLALQRKGHTVTVIDSVAEFVEAGAGIRVPPNSARLLLRWGVDLNGMRKTISTGYHFVRWEDGSTIARLPFLNNEETHGAPYYLVHRADLHAALLKAVLDAGVTVHKNQRVVDYDFSIPAAITAEGTLWKGELLICADGVKSISRPLLTGQPDRPRDTGDVAYRIVIRGEELLKDPELADLINKPVTTSWCGPDAHVVGYPIRDGELYNVVVCATSEGETTDEVWVVEGKNEELCKRFSTWHSQFYKLCQLAPSFQKWRLCDLPVLSTWIHPSGQTILLGDSAHVMLPYLAQGAAQACEDAGTLSQVLSQYADLSEALKQYESLRRPRASVIQSMTRQHQYILHIDDGDEQVQRDKIMKQDTPINPVFWGFTERRHWLFSHDAENLEIRKGGGWESPVIN</sequence>
<keyword evidence="2" id="KW-0285">Flavoprotein</keyword>
<gene>
    <name evidence="7" type="ORF">N7493_004496</name>
</gene>
<comment type="caution">
    <text evidence="7">The sequence shown here is derived from an EMBL/GenBank/DDBJ whole genome shotgun (WGS) entry which is preliminary data.</text>
</comment>
<keyword evidence="3" id="KW-0274">FAD</keyword>
<dbReference type="PANTHER" id="PTHR13789">
    <property type="entry name" value="MONOOXYGENASE"/>
    <property type="match status" value="1"/>
</dbReference>
<dbReference type="Pfam" id="PF01494">
    <property type="entry name" value="FAD_binding_3"/>
    <property type="match status" value="1"/>
</dbReference>
<evidence type="ECO:0000313" key="8">
    <source>
        <dbReference type="Proteomes" id="UP001215712"/>
    </source>
</evidence>
<protein>
    <recommendedName>
        <fullName evidence="6">FAD-binding domain-containing protein</fullName>
    </recommendedName>
</protein>
<dbReference type="SUPFAM" id="SSF51905">
    <property type="entry name" value="FAD/NAD(P)-binding domain"/>
    <property type="match status" value="1"/>
</dbReference>
<reference evidence="7" key="1">
    <citation type="journal article" date="2023" name="IMA Fungus">
        <title>Comparative genomic study of the Penicillium genus elucidates a diverse pangenome and 15 lateral gene transfer events.</title>
        <authorList>
            <person name="Petersen C."/>
            <person name="Sorensen T."/>
            <person name="Nielsen M.R."/>
            <person name="Sondergaard T.E."/>
            <person name="Sorensen J.L."/>
            <person name="Fitzpatrick D.A."/>
            <person name="Frisvad J.C."/>
            <person name="Nielsen K.L."/>
        </authorList>
    </citation>
    <scope>NUCLEOTIDE SEQUENCE</scope>
    <source>
        <strain evidence="7">IBT 17514</strain>
    </source>
</reference>
<evidence type="ECO:0000256" key="3">
    <source>
        <dbReference type="ARBA" id="ARBA00022827"/>
    </source>
</evidence>
<accession>A0AAD6HNR6</accession>
<dbReference type="AlphaFoldDB" id="A0AAD6HNR6"/>
<reference evidence="7" key="2">
    <citation type="submission" date="2023-01" db="EMBL/GenBank/DDBJ databases">
        <authorList>
            <person name="Petersen C."/>
        </authorList>
    </citation>
    <scope>NUCLEOTIDE SEQUENCE</scope>
    <source>
        <strain evidence="7">IBT 17514</strain>
    </source>
</reference>
<evidence type="ECO:0000256" key="1">
    <source>
        <dbReference type="ARBA" id="ARBA00007992"/>
    </source>
</evidence>
<dbReference type="GO" id="GO:0004497">
    <property type="term" value="F:monooxygenase activity"/>
    <property type="evidence" value="ECO:0007669"/>
    <property type="project" value="UniProtKB-KW"/>
</dbReference>
<dbReference type="InterPro" id="IPR002938">
    <property type="entry name" value="FAD-bd"/>
</dbReference>
<evidence type="ECO:0000313" key="7">
    <source>
        <dbReference type="EMBL" id="KAJ5728166.1"/>
    </source>
</evidence>
<proteinExistence type="inferred from homology"/>
<evidence type="ECO:0000256" key="5">
    <source>
        <dbReference type="ARBA" id="ARBA00023033"/>
    </source>
</evidence>
<dbReference type="Gene3D" id="3.50.50.60">
    <property type="entry name" value="FAD/NAD(P)-binding domain"/>
    <property type="match status" value="1"/>
</dbReference>
<dbReference type="SUPFAM" id="SSF54373">
    <property type="entry name" value="FAD-linked reductases, C-terminal domain"/>
    <property type="match status" value="1"/>
</dbReference>
<dbReference type="EMBL" id="JAQJAN010000005">
    <property type="protein sequence ID" value="KAJ5728166.1"/>
    <property type="molecule type" value="Genomic_DNA"/>
</dbReference>
<dbReference type="InterPro" id="IPR050493">
    <property type="entry name" value="FAD-dep_Monooxygenase_BioMet"/>
</dbReference>
<comment type="similarity">
    <text evidence="1">Belongs to the paxM FAD-dependent monooxygenase family.</text>
</comment>
<dbReference type="GO" id="GO:0071949">
    <property type="term" value="F:FAD binding"/>
    <property type="evidence" value="ECO:0007669"/>
    <property type="project" value="InterPro"/>
</dbReference>